<dbReference type="AlphaFoldDB" id="A0A2W5RTS3"/>
<dbReference type="Gene3D" id="3.40.630.30">
    <property type="match status" value="1"/>
</dbReference>
<dbReference type="GO" id="GO:0016747">
    <property type="term" value="F:acyltransferase activity, transferring groups other than amino-acyl groups"/>
    <property type="evidence" value="ECO:0007669"/>
    <property type="project" value="InterPro"/>
</dbReference>
<proteinExistence type="predicted"/>
<dbReference type="Pfam" id="PF13508">
    <property type="entry name" value="Acetyltransf_7"/>
    <property type="match status" value="1"/>
</dbReference>
<evidence type="ECO:0000313" key="2">
    <source>
        <dbReference type="EMBL" id="PZQ74067.1"/>
    </source>
</evidence>
<dbReference type="Proteomes" id="UP000249135">
    <property type="component" value="Unassembled WGS sequence"/>
</dbReference>
<protein>
    <submittedName>
        <fullName evidence="2">GNAT family N-acetyltransferase</fullName>
    </submittedName>
</protein>
<dbReference type="InterPro" id="IPR000182">
    <property type="entry name" value="GNAT_dom"/>
</dbReference>
<dbReference type="PROSITE" id="PS51186">
    <property type="entry name" value="GNAT"/>
    <property type="match status" value="1"/>
</dbReference>
<reference evidence="2 3" key="1">
    <citation type="submission" date="2017-08" db="EMBL/GenBank/DDBJ databases">
        <title>Infants hospitalized years apart are colonized by the same room-sourced microbial strains.</title>
        <authorList>
            <person name="Brooks B."/>
            <person name="Olm M.R."/>
            <person name="Firek B.A."/>
            <person name="Baker R."/>
            <person name="Thomas B.C."/>
            <person name="Morowitz M.J."/>
            <person name="Banfield J.F."/>
        </authorList>
    </citation>
    <scope>NUCLEOTIDE SEQUENCE [LARGE SCALE GENOMIC DNA]</scope>
    <source>
        <strain evidence="2">S2_005_003_R2_41</strain>
    </source>
</reference>
<evidence type="ECO:0000313" key="3">
    <source>
        <dbReference type="Proteomes" id="UP000249135"/>
    </source>
</evidence>
<dbReference type="SUPFAM" id="SSF55729">
    <property type="entry name" value="Acyl-CoA N-acyltransferases (Nat)"/>
    <property type="match status" value="1"/>
</dbReference>
<evidence type="ECO:0000259" key="1">
    <source>
        <dbReference type="PROSITE" id="PS51186"/>
    </source>
</evidence>
<sequence length="165" mass="18516">MALADFDRLQLHPWSGSREERTALAGIWRRAWCAAQGHGVSHVEPVGYWLARVDAEFVAPAEVHIAERGGQPLAFMVMLPDRAYVAKLYVDPHRHGQGLGRRLLDVACRRMPAGWRLHVATANATGQRFYERYGLERGAIDRHPATGRERVAFRWRPGTARVAGA</sequence>
<organism evidence="2 3">
    <name type="scientific">Variovorax paradoxus</name>
    <dbReference type="NCBI Taxonomy" id="34073"/>
    <lineage>
        <taxon>Bacteria</taxon>
        <taxon>Pseudomonadati</taxon>
        <taxon>Pseudomonadota</taxon>
        <taxon>Betaproteobacteria</taxon>
        <taxon>Burkholderiales</taxon>
        <taxon>Comamonadaceae</taxon>
        <taxon>Variovorax</taxon>
    </lineage>
</organism>
<keyword evidence="2" id="KW-0808">Transferase</keyword>
<dbReference type="InterPro" id="IPR016181">
    <property type="entry name" value="Acyl_CoA_acyltransferase"/>
</dbReference>
<dbReference type="CDD" id="cd04301">
    <property type="entry name" value="NAT_SF"/>
    <property type="match status" value="1"/>
</dbReference>
<feature type="domain" description="N-acetyltransferase" evidence="1">
    <location>
        <begin position="9"/>
        <end position="157"/>
    </location>
</feature>
<comment type="caution">
    <text evidence="2">The sequence shown here is derived from an EMBL/GenBank/DDBJ whole genome shotgun (WGS) entry which is preliminary data.</text>
</comment>
<dbReference type="EMBL" id="QFPP01000150">
    <property type="protein sequence ID" value="PZQ74067.1"/>
    <property type="molecule type" value="Genomic_DNA"/>
</dbReference>
<accession>A0A2W5RTS3</accession>
<gene>
    <name evidence="2" type="ORF">DI563_13280</name>
</gene>
<name>A0A2W5RTS3_VARPD</name>